<evidence type="ECO:0000313" key="3">
    <source>
        <dbReference type="Proteomes" id="UP000265120"/>
    </source>
</evidence>
<dbReference type="InterPro" id="IPR001283">
    <property type="entry name" value="CRISP-related"/>
</dbReference>
<keyword evidence="3" id="KW-1185">Reference proteome</keyword>
<accession>A0A3P8WJ02</accession>
<dbReference type="AlphaFoldDB" id="A0A3P8WJ02"/>
<reference evidence="2 3" key="1">
    <citation type="journal article" date="2014" name="Nat. Genet.">
        <title>Whole-genome sequence of a flatfish provides insights into ZW sex chromosome evolution and adaptation to a benthic lifestyle.</title>
        <authorList>
            <person name="Chen S."/>
            <person name="Zhang G."/>
            <person name="Shao C."/>
            <person name="Huang Q."/>
            <person name="Liu G."/>
            <person name="Zhang P."/>
            <person name="Song W."/>
            <person name="An N."/>
            <person name="Chalopin D."/>
            <person name="Volff J.N."/>
            <person name="Hong Y."/>
            <person name="Li Q."/>
            <person name="Sha Z."/>
            <person name="Zhou H."/>
            <person name="Xie M."/>
            <person name="Yu Q."/>
            <person name="Liu Y."/>
            <person name="Xiang H."/>
            <person name="Wang N."/>
            <person name="Wu K."/>
            <person name="Yang C."/>
            <person name="Zhou Q."/>
            <person name="Liao X."/>
            <person name="Yang L."/>
            <person name="Hu Q."/>
            <person name="Zhang J."/>
            <person name="Meng L."/>
            <person name="Jin L."/>
            <person name="Tian Y."/>
            <person name="Lian J."/>
            <person name="Yang J."/>
            <person name="Miao G."/>
            <person name="Liu S."/>
            <person name="Liang Z."/>
            <person name="Yan F."/>
            <person name="Li Y."/>
            <person name="Sun B."/>
            <person name="Zhang H."/>
            <person name="Zhang J."/>
            <person name="Zhu Y."/>
            <person name="Du M."/>
            <person name="Zhao Y."/>
            <person name="Schartl M."/>
            <person name="Tang Q."/>
            <person name="Wang J."/>
        </authorList>
    </citation>
    <scope>NUCLEOTIDE SEQUENCE</scope>
</reference>
<dbReference type="PRINTS" id="PR00837">
    <property type="entry name" value="V5TPXLIKE"/>
</dbReference>
<reference evidence="2" key="2">
    <citation type="submission" date="2025-08" db="UniProtKB">
        <authorList>
            <consortium name="Ensembl"/>
        </authorList>
    </citation>
    <scope>IDENTIFICATION</scope>
</reference>
<name>A0A3P8WJ02_CYNSE</name>
<dbReference type="InterPro" id="IPR018244">
    <property type="entry name" value="Allrgn_V5/Tpx1_CS"/>
</dbReference>
<dbReference type="InterPro" id="IPR035940">
    <property type="entry name" value="CAP_sf"/>
</dbReference>
<dbReference type="STRING" id="244447.ENSCSEP00000026709"/>
<organism evidence="2 3">
    <name type="scientific">Cynoglossus semilaevis</name>
    <name type="common">Tongue sole</name>
    <dbReference type="NCBI Taxonomy" id="244447"/>
    <lineage>
        <taxon>Eukaryota</taxon>
        <taxon>Metazoa</taxon>
        <taxon>Chordata</taxon>
        <taxon>Craniata</taxon>
        <taxon>Vertebrata</taxon>
        <taxon>Euteleostomi</taxon>
        <taxon>Actinopterygii</taxon>
        <taxon>Neopterygii</taxon>
        <taxon>Teleostei</taxon>
        <taxon>Neoteleostei</taxon>
        <taxon>Acanthomorphata</taxon>
        <taxon>Carangaria</taxon>
        <taxon>Pleuronectiformes</taxon>
        <taxon>Pleuronectoidei</taxon>
        <taxon>Cynoglossidae</taxon>
        <taxon>Cynoglossinae</taxon>
        <taxon>Cynoglossus</taxon>
    </lineage>
</organism>
<dbReference type="FunCoup" id="A0A3P8WJ02">
    <property type="interactions" value="1"/>
</dbReference>
<dbReference type="CDD" id="cd05382">
    <property type="entry name" value="CAP_GAPR1-like"/>
    <property type="match status" value="1"/>
</dbReference>
<evidence type="ECO:0000259" key="1">
    <source>
        <dbReference type="SMART" id="SM00198"/>
    </source>
</evidence>
<proteinExistence type="predicted"/>
<dbReference type="InParanoid" id="A0A3P8WJ02"/>
<dbReference type="Ensembl" id="ENSCSET00000027062.1">
    <property type="protein sequence ID" value="ENSCSEP00000026709.1"/>
    <property type="gene ID" value="ENSCSEG00000017004.1"/>
</dbReference>
<dbReference type="PROSITE" id="PS01009">
    <property type="entry name" value="CRISP_1"/>
    <property type="match status" value="1"/>
</dbReference>
<evidence type="ECO:0000313" key="2">
    <source>
        <dbReference type="Ensembl" id="ENSCSEP00000026709.1"/>
    </source>
</evidence>
<dbReference type="Proteomes" id="UP000265120">
    <property type="component" value="Chromosome Z"/>
</dbReference>
<sequence>MARLGKNVSFKREFLEAHNSYRKLHGAPPLALSSELNATAQKWADRLLALGLMNHSDTKDGENIYTVLKSEQLTAVDSWYSEVKDYNWNNPGLKSNTGHFTQVVWKETTQLGVGVATVGTRSYVVAQYRPAGNMTMPGKFESNVLRQGKGKQHFREYTFSFFWLLFFNLGYNDSLSVVFTDTRW</sequence>
<dbReference type="Gene3D" id="3.40.33.10">
    <property type="entry name" value="CAP"/>
    <property type="match status" value="1"/>
</dbReference>
<dbReference type="FunFam" id="3.40.33.10:FF:000002">
    <property type="entry name" value="Golgi-associated plant pathogenesis-related protein 1"/>
    <property type="match status" value="1"/>
</dbReference>
<dbReference type="SMART" id="SM00198">
    <property type="entry name" value="SCP"/>
    <property type="match status" value="1"/>
</dbReference>
<dbReference type="Pfam" id="PF00188">
    <property type="entry name" value="CAP"/>
    <property type="match status" value="1"/>
</dbReference>
<feature type="domain" description="SCP" evidence="1">
    <location>
        <begin position="9"/>
        <end position="136"/>
    </location>
</feature>
<dbReference type="GeneTree" id="ENSGT00390000020276"/>
<reference evidence="2" key="3">
    <citation type="submission" date="2025-09" db="UniProtKB">
        <authorList>
            <consortium name="Ensembl"/>
        </authorList>
    </citation>
    <scope>IDENTIFICATION</scope>
</reference>
<dbReference type="InterPro" id="IPR014044">
    <property type="entry name" value="CAP_dom"/>
</dbReference>
<dbReference type="InterPro" id="IPR034113">
    <property type="entry name" value="SCP_GAPR1-like"/>
</dbReference>
<dbReference type="SUPFAM" id="SSF55797">
    <property type="entry name" value="PR-1-like"/>
    <property type="match status" value="1"/>
</dbReference>
<protein>
    <recommendedName>
        <fullName evidence="1">SCP domain-containing protein</fullName>
    </recommendedName>
</protein>
<dbReference type="GO" id="GO:0005576">
    <property type="term" value="C:extracellular region"/>
    <property type="evidence" value="ECO:0007669"/>
    <property type="project" value="InterPro"/>
</dbReference>
<dbReference type="PANTHER" id="PTHR10334">
    <property type="entry name" value="CYSTEINE-RICH SECRETORY PROTEIN-RELATED"/>
    <property type="match status" value="1"/>
</dbReference>